<name>A0A3B0UIR9_9ZZZZ</name>
<dbReference type="InterPro" id="IPR023198">
    <property type="entry name" value="PGP-like_dom2"/>
</dbReference>
<dbReference type="NCBIfam" id="TIGR01509">
    <property type="entry name" value="HAD-SF-IA-v3"/>
    <property type="match status" value="1"/>
</dbReference>
<dbReference type="Gene3D" id="1.10.150.240">
    <property type="entry name" value="Putative phosphatase, domain 2"/>
    <property type="match status" value="1"/>
</dbReference>
<gene>
    <name evidence="1" type="ORF">MNBD_BACTEROID01-2212</name>
</gene>
<dbReference type="AlphaFoldDB" id="A0A3B0UIR9"/>
<sequence>KIFYEFQTGAVSSDEFRARLRELLNNKVATDSQIDDAWMAMIADIPFSRIKVIQELRKQFKVYLFSNTNEIHVKKLHDEFRAGHNMDFYSVFDKIYYSHEIHDAKPAVSSYLKVIADSGVTPGETLFVDDLMENIEGAEKAGLKGFWLPPGMDIAEVFADYDN</sequence>
<dbReference type="PANTHER" id="PTHR43611:SF3">
    <property type="entry name" value="FLAVIN MONONUCLEOTIDE HYDROLASE 1, CHLOROPLATIC"/>
    <property type="match status" value="1"/>
</dbReference>
<feature type="non-terminal residue" evidence="1">
    <location>
        <position position="1"/>
    </location>
</feature>
<evidence type="ECO:0008006" key="2">
    <source>
        <dbReference type="Google" id="ProtNLM"/>
    </source>
</evidence>
<protein>
    <recommendedName>
        <fullName evidence="2">Haloacid dehalogenase-like hydrolase</fullName>
    </recommendedName>
</protein>
<dbReference type="Pfam" id="PF00702">
    <property type="entry name" value="Hydrolase"/>
    <property type="match status" value="1"/>
</dbReference>
<accession>A0A3B0UIR9</accession>
<dbReference type="Gene3D" id="3.40.50.1000">
    <property type="entry name" value="HAD superfamily/HAD-like"/>
    <property type="match status" value="1"/>
</dbReference>
<dbReference type="InterPro" id="IPR036412">
    <property type="entry name" value="HAD-like_sf"/>
</dbReference>
<proteinExistence type="predicted"/>
<reference evidence="1" key="1">
    <citation type="submission" date="2018-06" db="EMBL/GenBank/DDBJ databases">
        <authorList>
            <person name="Zhirakovskaya E."/>
        </authorList>
    </citation>
    <scope>NUCLEOTIDE SEQUENCE</scope>
</reference>
<dbReference type="SUPFAM" id="SSF56784">
    <property type="entry name" value="HAD-like"/>
    <property type="match status" value="1"/>
</dbReference>
<dbReference type="InterPro" id="IPR006439">
    <property type="entry name" value="HAD-SF_hydro_IA"/>
</dbReference>
<evidence type="ECO:0000313" key="1">
    <source>
        <dbReference type="EMBL" id="VAW24449.1"/>
    </source>
</evidence>
<dbReference type="InterPro" id="IPR023214">
    <property type="entry name" value="HAD_sf"/>
</dbReference>
<dbReference type="PANTHER" id="PTHR43611">
    <property type="entry name" value="ALPHA-D-GLUCOSE 1-PHOSPHATE PHOSPHATASE"/>
    <property type="match status" value="1"/>
</dbReference>
<organism evidence="1">
    <name type="scientific">hydrothermal vent metagenome</name>
    <dbReference type="NCBI Taxonomy" id="652676"/>
    <lineage>
        <taxon>unclassified sequences</taxon>
        <taxon>metagenomes</taxon>
        <taxon>ecological metagenomes</taxon>
    </lineage>
</organism>
<dbReference type="EMBL" id="UOEP01000215">
    <property type="protein sequence ID" value="VAW24449.1"/>
    <property type="molecule type" value="Genomic_DNA"/>
</dbReference>